<sequence>MVLNFLLFTVKIERNKEQAEKLFAESARCRYLEERAEEHAFEAAQFVSRI</sequence>
<evidence type="ECO:0008006" key="3">
    <source>
        <dbReference type="Google" id="ProtNLM"/>
    </source>
</evidence>
<comment type="caution">
    <text evidence="1">The sequence shown here is derived from an EMBL/GenBank/DDBJ whole genome shotgun (WGS) entry which is preliminary data.</text>
</comment>
<dbReference type="EMBL" id="BJOL01000044">
    <property type="protein sequence ID" value="GED61320.1"/>
    <property type="molecule type" value="Genomic_DNA"/>
</dbReference>
<accession>A0ABQ0TDP8</accession>
<dbReference type="GeneID" id="87589206"/>
<name>A0ABQ0TDP8_9BACL</name>
<evidence type="ECO:0000313" key="1">
    <source>
        <dbReference type="EMBL" id="GED61320.1"/>
    </source>
</evidence>
<evidence type="ECO:0000313" key="2">
    <source>
        <dbReference type="Proteomes" id="UP000319498"/>
    </source>
</evidence>
<organism evidence="1 2">
    <name type="scientific">Brevibacillus formosus</name>
    <dbReference type="NCBI Taxonomy" id="54913"/>
    <lineage>
        <taxon>Bacteria</taxon>
        <taxon>Bacillati</taxon>
        <taxon>Bacillota</taxon>
        <taxon>Bacilli</taxon>
        <taxon>Bacillales</taxon>
        <taxon>Paenibacillaceae</taxon>
        <taxon>Brevibacillus</taxon>
    </lineage>
</organism>
<keyword evidence="2" id="KW-1185">Reference proteome</keyword>
<dbReference type="Proteomes" id="UP000319498">
    <property type="component" value="Unassembled WGS sequence"/>
</dbReference>
<protein>
    <recommendedName>
        <fullName evidence="3">YrzI family small protein</fullName>
    </recommendedName>
</protein>
<proteinExistence type="predicted"/>
<dbReference type="RefSeq" id="WP_012684760.1">
    <property type="nucleotide sequence ID" value="NZ_BAAFVL010000010.1"/>
</dbReference>
<gene>
    <name evidence="1" type="ORF">BFO01nite_54520</name>
</gene>
<reference evidence="1 2" key="1">
    <citation type="submission" date="2019-06" db="EMBL/GenBank/DDBJ databases">
        <title>Whole genome shotgun sequence of Brevibacillus formosus NBRC 15716.</title>
        <authorList>
            <person name="Hosoyama A."/>
            <person name="Uohara A."/>
            <person name="Ohji S."/>
            <person name="Ichikawa N."/>
        </authorList>
    </citation>
    <scope>NUCLEOTIDE SEQUENCE [LARGE SCALE GENOMIC DNA]</scope>
    <source>
        <strain evidence="1 2">NBRC 15716</strain>
    </source>
</reference>